<evidence type="ECO:0000256" key="1">
    <source>
        <dbReference type="SAM" id="MobiDB-lite"/>
    </source>
</evidence>
<feature type="compositionally biased region" description="Low complexity" evidence="1">
    <location>
        <begin position="128"/>
        <end position="139"/>
    </location>
</feature>
<feature type="region of interest" description="Disordered" evidence="1">
    <location>
        <begin position="128"/>
        <end position="205"/>
    </location>
</feature>
<feature type="compositionally biased region" description="Low complexity" evidence="1">
    <location>
        <begin position="175"/>
        <end position="205"/>
    </location>
</feature>
<name>A0A4V2NWP8_9PROT</name>
<protein>
    <submittedName>
        <fullName evidence="2">Uncharacterized protein</fullName>
    </submittedName>
</protein>
<gene>
    <name evidence="2" type="ORF">EZJ19_02750</name>
</gene>
<evidence type="ECO:0000313" key="2">
    <source>
        <dbReference type="EMBL" id="TCJ18172.1"/>
    </source>
</evidence>
<feature type="compositionally biased region" description="Pro residues" evidence="1">
    <location>
        <begin position="140"/>
        <end position="152"/>
    </location>
</feature>
<dbReference type="EMBL" id="SJZB01000012">
    <property type="protein sequence ID" value="TCJ18172.1"/>
    <property type="molecule type" value="Genomic_DNA"/>
</dbReference>
<evidence type="ECO:0000313" key="3">
    <source>
        <dbReference type="Proteomes" id="UP000295443"/>
    </source>
</evidence>
<reference evidence="2 3" key="1">
    <citation type="submission" date="2019-03" db="EMBL/GenBank/DDBJ databases">
        <title>Genome sequence of Thiobacillaceae bacterium LSR1, a sulfur-oxidizing bacterium isolated from freshwater sediment.</title>
        <authorList>
            <person name="Li S."/>
        </authorList>
    </citation>
    <scope>NUCLEOTIDE SEQUENCE [LARGE SCALE GENOMIC DNA]</scope>
    <source>
        <strain evidence="2 3">LSR1</strain>
    </source>
</reference>
<keyword evidence="3" id="KW-1185">Reference proteome</keyword>
<feature type="compositionally biased region" description="Low complexity" evidence="1">
    <location>
        <begin position="153"/>
        <end position="168"/>
    </location>
</feature>
<proteinExistence type="predicted"/>
<accession>A0A4V2NWP8</accession>
<sequence>MTEIDPRLSRLYREAATETPPAAVDAAILAAARQPRPGTARRPATRWSRWLVPASLTATLVIGVSVGLLVEREHPDALHGDAAVPLAAAPARAPELAAEPAQPAAAPAKRTVAGKAVAARARAAGAAVRQDAAPMAEAVPEPPPAEAPPPPVERFAAEPAGAADGAVAARKKSLAAEAPAGAPARPSLAPAAAATAPADAAEGPEAWLDAIRRLKLAGRDREAGDELAAFRRAYPDYALPADLGR</sequence>
<organism evidence="2 3">
    <name type="scientific">Parasulfuritortus cantonensis</name>
    <dbReference type="NCBI Taxonomy" id="2528202"/>
    <lineage>
        <taxon>Bacteria</taxon>
        <taxon>Pseudomonadati</taxon>
        <taxon>Pseudomonadota</taxon>
        <taxon>Betaproteobacteria</taxon>
        <taxon>Nitrosomonadales</taxon>
        <taxon>Thiobacillaceae</taxon>
        <taxon>Parasulfuritortus</taxon>
    </lineage>
</organism>
<dbReference type="Proteomes" id="UP000295443">
    <property type="component" value="Unassembled WGS sequence"/>
</dbReference>
<dbReference type="AlphaFoldDB" id="A0A4V2NWP8"/>
<dbReference type="RefSeq" id="WP_131444770.1">
    <property type="nucleotide sequence ID" value="NZ_SJZB01000012.1"/>
</dbReference>
<comment type="caution">
    <text evidence="2">The sequence shown here is derived from an EMBL/GenBank/DDBJ whole genome shotgun (WGS) entry which is preliminary data.</text>
</comment>
<dbReference type="OrthoDB" id="8781918at2"/>